<comment type="function">
    <text evidence="13">In the presence of manganese, represses expression of mntH and mntS. Up-regulates expression of mntP.</text>
</comment>
<dbReference type="eggNOG" id="COG1321">
    <property type="taxonomic scope" value="Bacteria"/>
</dbReference>
<comment type="subcellular location">
    <subcellularLocation>
        <location evidence="1">Cytoplasm</location>
    </subcellularLocation>
</comment>
<dbReference type="InterPro" id="IPR007167">
    <property type="entry name" value="Fe-transptr_FeoA-like"/>
</dbReference>
<dbReference type="SMART" id="SM00529">
    <property type="entry name" value="HTH_DTXR"/>
    <property type="match status" value="1"/>
</dbReference>
<dbReference type="Pfam" id="PF01325">
    <property type="entry name" value="Fe_dep_repress"/>
    <property type="match status" value="1"/>
</dbReference>
<evidence type="ECO:0000256" key="10">
    <source>
        <dbReference type="ARBA" id="ARBA00023159"/>
    </source>
</evidence>
<dbReference type="STRING" id="555778.Hneap_1121"/>
<name>D0KZT4_HALNC</name>
<dbReference type="SUPFAM" id="SSF47979">
    <property type="entry name" value="Iron-dependent repressor protein, dimerization domain"/>
    <property type="match status" value="1"/>
</dbReference>
<sequence>MKTSIAYEDYLKAIFKLAEQRSDSAASTSAIAERLNIAQASVTAMLKRLSHDGLIEYERYQGARLTSAGAAIAIDMIRRHRVIETFLVRDLNVPLADVDAEAEILEHAFSSALIDRLWAHLGEPEFDPHGAPIPAPAQAPIERRDLTALSELVPGDQATIVRLAAQNAGQLRMLTQLGLVPGQVIKRSAAPIGASDVYLQIDKQSRALNPALADAVWVLCPGKSGTE</sequence>
<dbReference type="PANTHER" id="PTHR33238:SF11">
    <property type="entry name" value="TRANSCRIPTIONAL REGULATOR MNTR"/>
    <property type="match status" value="1"/>
</dbReference>
<dbReference type="Pfam" id="PF04023">
    <property type="entry name" value="FeoA"/>
    <property type="match status" value="1"/>
</dbReference>
<keyword evidence="5" id="KW-0963">Cytoplasm</keyword>
<dbReference type="Gene3D" id="1.10.60.10">
    <property type="entry name" value="Iron dependent repressor, metal binding and dimerisation domain"/>
    <property type="match status" value="1"/>
</dbReference>
<proteinExistence type="inferred from homology"/>
<evidence type="ECO:0000256" key="8">
    <source>
        <dbReference type="ARBA" id="ARBA00023015"/>
    </source>
</evidence>
<evidence type="ECO:0000256" key="9">
    <source>
        <dbReference type="ARBA" id="ARBA00023125"/>
    </source>
</evidence>
<keyword evidence="8" id="KW-0805">Transcription regulation</keyword>
<dbReference type="GO" id="GO:0046914">
    <property type="term" value="F:transition metal ion binding"/>
    <property type="evidence" value="ECO:0007669"/>
    <property type="project" value="InterPro"/>
</dbReference>
<dbReference type="InterPro" id="IPR036390">
    <property type="entry name" value="WH_DNA-bd_sf"/>
</dbReference>
<dbReference type="InterPro" id="IPR036421">
    <property type="entry name" value="Fe_dep_repressor_sf"/>
</dbReference>
<dbReference type="HOGENOM" id="CLU_069532_0_2_6"/>
<dbReference type="PROSITE" id="PS50944">
    <property type="entry name" value="HTH_DTXR"/>
    <property type="match status" value="1"/>
</dbReference>
<dbReference type="Pfam" id="PF02742">
    <property type="entry name" value="Fe_dep_repr_C"/>
    <property type="match status" value="1"/>
</dbReference>
<dbReference type="eggNOG" id="COG1918">
    <property type="taxonomic scope" value="Bacteria"/>
</dbReference>
<comment type="subunit">
    <text evidence="3">Homodimer.</text>
</comment>
<evidence type="ECO:0000256" key="13">
    <source>
        <dbReference type="ARBA" id="ARBA00025185"/>
    </source>
</evidence>
<protein>
    <recommendedName>
        <fullName evidence="4">Transcriptional regulator MntR</fullName>
    </recommendedName>
    <alternativeName>
        <fullName evidence="14">Manganese transport regulator</fullName>
    </alternativeName>
</protein>
<dbReference type="GO" id="GO:0046983">
    <property type="term" value="F:protein dimerization activity"/>
    <property type="evidence" value="ECO:0007669"/>
    <property type="project" value="InterPro"/>
</dbReference>
<dbReference type="Gene3D" id="1.10.10.10">
    <property type="entry name" value="Winged helix-like DNA-binding domain superfamily/Winged helix DNA-binding domain"/>
    <property type="match status" value="1"/>
</dbReference>
<evidence type="ECO:0000256" key="2">
    <source>
        <dbReference type="ARBA" id="ARBA00007871"/>
    </source>
</evidence>
<evidence type="ECO:0000256" key="11">
    <source>
        <dbReference type="ARBA" id="ARBA00023163"/>
    </source>
</evidence>
<evidence type="ECO:0000256" key="12">
    <source>
        <dbReference type="ARBA" id="ARBA00023211"/>
    </source>
</evidence>
<organism evidence="16 17">
    <name type="scientific">Halothiobacillus neapolitanus (strain ATCC 23641 / DSM 15147 / CIP 104769 / NCIMB 8539 / c2)</name>
    <name type="common">Thiobacillus neapolitanus</name>
    <dbReference type="NCBI Taxonomy" id="555778"/>
    <lineage>
        <taxon>Bacteria</taxon>
        <taxon>Pseudomonadati</taxon>
        <taxon>Pseudomonadota</taxon>
        <taxon>Gammaproteobacteria</taxon>
        <taxon>Chromatiales</taxon>
        <taxon>Halothiobacillaceae</taxon>
        <taxon>Halothiobacillus</taxon>
    </lineage>
</organism>
<feature type="domain" description="HTH dtxR-type" evidence="15">
    <location>
        <begin position="1"/>
        <end position="66"/>
    </location>
</feature>
<dbReference type="OrthoDB" id="9791355at2"/>
<dbReference type="InterPro" id="IPR001367">
    <property type="entry name" value="Fe_dep_repressor"/>
</dbReference>
<evidence type="ECO:0000256" key="5">
    <source>
        <dbReference type="ARBA" id="ARBA00022490"/>
    </source>
</evidence>
<comment type="similarity">
    <text evidence="2">Belongs to the DtxR/MntR family.</text>
</comment>
<reference evidence="16 17" key="1">
    <citation type="submission" date="2009-10" db="EMBL/GenBank/DDBJ databases">
        <title>Complete sequence of Halothiobacillus neapolitanus c2.</title>
        <authorList>
            <consortium name="US DOE Joint Genome Institute"/>
            <person name="Lucas S."/>
            <person name="Copeland A."/>
            <person name="Lapidus A."/>
            <person name="Glavina del Rio T."/>
            <person name="Tice H."/>
            <person name="Bruce D."/>
            <person name="Goodwin L."/>
            <person name="Pitluck S."/>
            <person name="Davenport K."/>
            <person name="Brettin T."/>
            <person name="Detter J.C."/>
            <person name="Han C."/>
            <person name="Tapia R."/>
            <person name="Larimer F."/>
            <person name="Land M."/>
            <person name="Hauser L."/>
            <person name="Kyrpides N."/>
            <person name="Mikhailova N."/>
            <person name="Kerfeld C."/>
            <person name="Cannon G."/>
            <person name="Heinhort S."/>
        </authorList>
    </citation>
    <scope>NUCLEOTIDE SEQUENCE [LARGE SCALE GENOMIC DNA]</scope>
    <source>
        <strain evidence="17">ATCC 23641 / c2</strain>
    </source>
</reference>
<dbReference type="GO" id="GO:0003677">
    <property type="term" value="F:DNA binding"/>
    <property type="evidence" value="ECO:0007669"/>
    <property type="project" value="UniProtKB-KW"/>
</dbReference>
<dbReference type="InterPro" id="IPR008988">
    <property type="entry name" value="Transcriptional_repressor_C"/>
</dbReference>
<evidence type="ECO:0000256" key="7">
    <source>
        <dbReference type="ARBA" id="ARBA00023004"/>
    </source>
</evidence>
<dbReference type="Proteomes" id="UP000009102">
    <property type="component" value="Chromosome"/>
</dbReference>
<dbReference type="AlphaFoldDB" id="D0KZT4"/>
<keyword evidence="17" id="KW-1185">Reference proteome</keyword>
<evidence type="ECO:0000256" key="6">
    <source>
        <dbReference type="ARBA" id="ARBA00022491"/>
    </source>
</evidence>
<dbReference type="InterPro" id="IPR038157">
    <property type="entry name" value="FeoA_core_dom"/>
</dbReference>
<keyword evidence="9" id="KW-0238">DNA-binding</keyword>
<dbReference type="InterPro" id="IPR036388">
    <property type="entry name" value="WH-like_DNA-bd_sf"/>
</dbReference>
<dbReference type="GO" id="GO:0003700">
    <property type="term" value="F:DNA-binding transcription factor activity"/>
    <property type="evidence" value="ECO:0007669"/>
    <property type="project" value="InterPro"/>
</dbReference>
<dbReference type="SMART" id="SM00899">
    <property type="entry name" value="FeoA"/>
    <property type="match status" value="1"/>
</dbReference>
<keyword evidence="12" id="KW-0464">Manganese</keyword>
<dbReference type="GO" id="GO:0005737">
    <property type="term" value="C:cytoplasm"/>
    <property type="evidence" value="ECO:0007669"/>
    <property type="project" value="UniProtKB-SubCell"/>
</dbReference>
<evidence type="ECO:0000313" key="16">
    <source>
        <dbReference type="EMBL" id="ACX95957.1"/>
    </source>
</evidence>
<evidence type="ECO:0000259" key="15">
    <source>
        <dbReference type="PROSITE" id="PS50944"/>
    </source>
</evidence>
<gene>
    <name evidence="16" type="ordered locus">Hneap_1121</name>
</gene>
<keyword evidence="7" id="KW-0408">Iron</keyword>
<keyword evidence="6" id="KW-0678">Repressor</keyword>
<dbReference type="RefSeq" id="WP_012823993.1">
    <property type="nucleotide sequence ID" value="NC_013422.1"/>
</dbReference>
<dbReference type="EMBL" id="CP001801">
    <property type="protein sequence ID" value="ACX95957.1"/>
    <property type="molecule type" value="Genomic_DNA"/>
</dbReference>
<accession>D0KZT4</accession>
<dbReference type="InterPro" id="IPR022687">
    <property type="entry name" value="HTH_DTXR"/>
</dbReference>
<evidence type="ECO:0000256" key="1">
    <source>
        <dbReference type="ARBA" id="ARBA00004496"/>
    </source>
</evidence>
<dbReference type="KEGG" id="hna:Hneap_1121"/>
<evidence type="ECO:0000256" key="3">
    <source>
        <dbReference type="ARBA" id="ARBA00011738"/>
    </source>
</evidence>
<evidence type="ECO:0000256" key="14">
    <source>
        <dbReference type="ARBA" id="ARBA00032593"/>
    </source>
</evidence>
<evidence type="ECO:0000313" key="17">
    <source>
        <dbReference type="Proteomes" id="UP000009102"/>
    </source>
</evidence>
<dbReference type="SUPFAM" id="SSF46785">
    <property type="entry name" value="Winged helix' DNA-binding domain"/>
    <property type="match status" value="1"/>
</dbReference>
<dbReference type="SUPFAM" id="SSF50037">
    <property type="entry name" value="C-terminal domain of transcriptional repressors"/>
    <property type="match status" value="1"/>
</dbReference>
<keyword evidence="10" id="KW-0010">Activator</keyword>
<dbReference type="PANTHER" id="PTHR33238">
    <property type="entry name" value="IRON (METAL) DEPENDENT REPRESSOR, DTXR FAMILY"/>
    <property type="match status" value="1"/>
</dbReference>
<dbReference type="Gene3D" id="2.30.30.90">
    <property type="match status" value="1"/>
</dbReference>
<keyword evidence="11" id="KW-0804">Transcription</keyword>
<dbReference type="InterPro" id="IPR022689">
    <property type="entry name" value="Iron_dep_repressor"/>
</dbReference>
<evidence type="ECO:0000256" key="4">
    <source>
        <dbReference type="ARBA" id="ARBA00022386"/>
    </source>
</evidence>
<dbReference type="InterPro" id="IPR050536">
    <property type="entry name" value="DtxR_MntR_Metal-Reg"/>
</dbReference>